<dbReference type="AlphaFoldDB" id="Q4T6H6"/>
<feature type="region of interest" description="Disordered" evidence="1">
    <location>
        <begin position="1"/>
        <end position="64"/>
    </location>
</feature>
<gene>
    <name evidence="2" type="ORF">GSTENG00006297001</name>
</gene>
<dbReference type="KEGG" id="tng:GSTEN00006297G001"/>
<reference evidence="2" key="2">
    <citation type="submission" date="2004-02" db="EMBL/GenBank/DDBJ databases">
        <authorList>
            <consortium name="Genoscope"/>
            <consortium name="Whitehead Institute Centre for Genome Research"/>
        </authorList>
    </citation>
    <scope>NUCLEOTIDE SEQUENCE</scope>
</reference>
<sequence length="64" mass="6900">MVWKRHGNTQAGTHAVSQQRSLINEMASANQAGGHKSPTAGEAEGHRPLFMANLSPDYPDRGTQ</sequence>
<name>Q4T6H6_TETNG</name>
<reference evidence="2" key="1">
    <citation type="journal article" date="2004" name="Nature">
        <title>Genome duplication in the teleost fish Tetraodon nigroviridis reveals the early vertebrate proto-karyotype.</title>
        <authorList>
            <person name="Jaillon O."/>
            <person name="Aury J.-M."/>
            <person name="Brunet F."/>
            <person name="Petit J.-L."/>
            <person name="Stange-Thomann N."/>
            <person name="Mauceli E."/>
            <person name="Bouneau L."/>
            <person name="Fischer C."/>
            <person name="Ozouf-Costaz C."/>
            <person name="Bernot A."/>
            <person name="Nicaud S."/>
            <person name="Jaffe D."/>
            <person name="Fisher S."/>
            <person name="Lutfalla G."/>
            <person name="Dossat C."/>
            <person name="Segurens B."/>
            <person name="Dasilva C."/>
            <person name="Salanoubat M."/>
            <person name="Levy M."/>
            <person name="Boudet N."/>
            <person name="Castellano S."/>
            <person name="Anthouard V."/>
            <person name="Jubin C."/>
            <person name="Castelli V."/>
            <person name="Katinka M."/>
            <person name="Vacherie B."/>
            <person name="Biemont C."/>
            <person name="Skalli Z."/>
            <person name="Cattolico L."/>
            <person name="Poulain J."/>
            <person name="De Berardinis V."/>
            <person name="Cruaud C."/>
            <person name="Duprat S."/>
            <person name="Brottier P."/>
            <person name="Coutanceau J.-P."/>
            <person name="Gouzy J."/>
            <person name="Parra G."/>
            <person name="Lardier G."/>
            <person name="Chapple C."/>
            <person name="McKernan K.J."/>
            <person name="McEwan P."/>
            <person name="Bosak S."/>
            <person name="Kellis M."/>
            <person name="Volff J.-N."/>
            <person name="Guigo R."/>
            <person name="Zody M.C."/>
            <person name="Mesirov J."/>
            <person name="Lindblad-Toh K."/>
            <person name="Birren B."/>
            <person name="Nusbaum C."/>
            <person name="Kahn D."/>
            <person name="Robinson-Rechavi M."/>
            <person name="Laudet V."/>
            <person name="Schachter V."/>
            <person name="Quetier F."/>
            <person name="Saurin W."/>
            <person name="Scarpelli C."/>
            <person name="Wincker P."/>
            <person name="Lander E.S."/>
            <person name="Weissenbach J."/>
            <person name="Roest Crollius H."/>
        </authorList>
    </citation>
    <scope>NUCLEOTIDE SEQUENCE [LARGE SCALE GENOMIC DNA]</scope>
</reference>
<proteinExistence type="predicted"/>
<feature type="compositionally biased region" description="Polar residues" evidence="1">
    <location>
        <begin position="8"/>
        <end position="31"/>
    </location>
</feature>
<accession>Q4T6H6</accession>
<evidence type="ECO:0000256" key="1">
    <source>
        <dbReference type="SAM" id="MobiDB-lite"/>
    </source>
</evidence>
<protein>
    <submittedName>
        <fullName evidence="2">(spotted green pufferfish) hypothetical protein</fullName>
    </submittedName>
</protein>
<comment type="caution">
    <text evidence="2">The sequence shown here is derived from an EMBL/GenBank/DDBJ whole genome shotgun (WGS) entry which is preliminary data.</text>
</comment>
<dbReference type="EMBL" id="CAAE01008757">
    <property type="protein sequence ID" value="CAF91506.1"/>
    <property type="molecule type" value="Genomic_DNA"/>
</dbReference>
<evidence type="ECO:0000313" key="2">
    <source>
        <dbReference type="EMBL" id="CAF91506.1"/>
    </source>
</evidence>
<organism evidence="2">
    <name type="scientific">Tetraodon nigroviridis</name>
    <name type="common">Spotted green pufferfish</name>
    <name type="synonym">Chelonodon nigroviridis</name>
    <dbReference type="NCBI Taxonomy" id="99883"/>
    <lineage>
        <taxon>Eukaryota</taxon>
        <taxon>Metazoa</taxon>
        <taxon>Chordata</taxon>
        <taxon>Craniata</taxon>
        <taxon>Vertebrata</taxon>
        <taxon>Euteleostomi</taxon>
        <taxon>Actinopterygii</taxon>
        <taxon>Neopterygii</taxon>
        <taxon>Teleostei</taxon>
        <taxon>Neoteleostei</taxon>
        <taxon>Acanthomorphata</taxon>
        <taxon>Eupercaria</taxon>
        <taxon>Tetraodontiformes</taxon>
        <taxon>Tetradontoidea</taxon>
        <taxon>Tetraodontidae</taxon>
        <taxon>Tetraodon</taxon>
    </lineage>
</organism>